<protein>
    <submittedName>
        <fullName evidence="5">DNA ligase</fullName>
    </submittedName>
</protein>
<dbReference type="InterPro" id="IPR012310">
    <property type="entry name" value="DNA_ligase_ATP-dep_cent"/>
</dbReference>
<evidence type="ECO:0000313" key="6">
    <source>
        <dbReference type="Proteomes" id="UP001165962"/>
    </source>
</evidence>
<evidence type="ECO:0000256" key="3">
    <source>
        <dbReference type="ARBA" id="ARBA00034003"/>
    </source>
</evidence>
<dbReference type="PANTHER" id="PTHR45674:SF4">
    <property type="entry name" value="DNA LIGASE 1"/>
    <property type="match status" value="1"/>
</dbReference>
<dbReference type="PROSITE" id="PS50160">
    <property type="entry name" value="DNA_LIGASE_A3"/>
    <property type="match status" value="1"/>
</dbReference>
<comment type="similarity">
    <text evidence="1">Belongs to the ATP-dependent DNA ligase family.</text>
</comment>
<dbReference type="Gene3D" id="3.30.1490.70">
    <property type="match status" value="1"/>
</dbReference>
<keyword evidence="2 5" id="KW-0436">Ligase</keyword>
<evidence type="ECO:0000256" key="1">
    <source>
        <dbReference type="ARBA" id="ARBA00007572"/>
    </source>
</evidence>
<dbReference type="RefSeq" id="WP_166152231.1">
    <property type="nucleotide sequence ID" value="NZ_JAAOIW010000006.1"/>
</dbReference>
<dbReference type="Gene3D" id="3.30.470.30">
    <property type="entry name" value="DNA ligase/mRNA capping enzyme"/>
    <property type="match status" value="1"/>
</dbReference>
<keyword evidence="6" id="KW-1185">Reference proteome</keyword>
<comment type="caution">
    <text evidence="5">The sequence shown here is derived from an EMBL/GenBank/DDBJ whole genome shotgun (WGS) entry which is preliminary data.</text>
</comment>
<dbReference type="InterPro" id="IPR012340">
    <property type="entry name" value="NA-bd_OB-fold"/>
</dbReference>
<dbReference type="SUPFAM" id="SSF56091">
    <property type="entry name" value="DNA ligase/mRNA capping enzyme, catalytic domain"/>
    <property type="match status" value="1"/>
</dbReference>
<dbReference type="InterPro" id="IPR050191">
    <property type="entry name" value="ATP-dep_DNA_ligase"/>
</dbReference>
<proteinExistence type="inferred from homology"/>
<sequence>MTIPLPQEPMAPIIADELPVGADWGYQLKWDGVRLLSRLENGRIDLFSRQMLDKTSLYPEAVQALQALEANAREYVLDGEAVMFDSSKQRPNFALILQRERSRSIKVGNRTENQFLYVLFDLLYWNGEDLRSLPYQERYRRLQQLLPEKLPNLFVTDMFTDRDSLWKWVEAAGWEGIVGKRLSSPYREAKKHKDWYKKKTALLFDVLIPGLIIRGGQVASLLMMKDATLFGRVSLGLDQPMKTRLLQEGLGQESGVPLFDKLPAELKREHILWLKAPYTCTVTGLEVTSAGQLRHPKIVNLKGFT</sequence>
<dbReference type="EMBL" id="JAAOIW010000006">
    <property type="protein sequence ID" value="NHN31957.1"/>
    <property type="molecule type" value="Genomic_DNA"/>
</dbReference>
<dbReference type="SUPFAM" id="SSF50249">
    <property type="entry name" value="Nucleic acid-binding proteins"/>
    <property type="match status" value="1"/>
</dbReference>
<feature type="domain" description="ATP-dependent DNA ligase family profile" evidence="4">
    <location>
        <begin position="108"/>
        <end position="236"/>
    </location>
</feature>
<evidence type="ECO:0000313" key="5">
    <source>
        <dbReference type="EMBL" id="NHN31957.1"/>
    </source>
</evidence>
<dbReference type="CDD" id="cd07906">
    <property type="entry name" value="Adenylation_DNA_ligase_LigD_LigC"/>
    <property type="match status" value="1"/>
</dbReference>
<accession>A0ABX0J6B2</accession>
<dbReference type="Proteomes" id="UP001165962">
    <property type="component" value="Unassembled WGS sequence"/>
</dbReference>
<gene>
    <name evidence="5" type="ORF">G9U52_19140</name>
</gene>
<comment type="catalytic activity">
    <reaction evidence="3">
        <text>ATP + (deoxyribonucleotide)n-3'-hydroxyl + 5'-phospho-(deoxyribonucleotide)m = (deoxyribonucleotide)n+m + AMP + diphosphate.</text>
        <dbReference type="EC" id="6.5.1.1"/>
    </reaction>
</comment>
<organism evidence="5 6">
    <name type="scientific">Paenibacillus agricola</name>
    <dbReference type="NCBI Taxonomy" id="2716264"/>
    <lineage>
        <taxon>Bacteria</taxon>
        <taxon>Bacillati</taxon>
        <taxon>Bacillota</taxon>
        <taxon>Bacilli</taxon>
        <taxon>Bacillales</taxon>
        <taxon>Paenibacillaceae</taxon>
        <taxon>Paenibacillus</taxon>
    </lineage>
</organism>
<dbReference type="GO" id="GO:0016874">
    <property type="term" value="F:ligase activity"/>
    <property type="evidence" value="ECO:0007669"/>
    <property type="project" value="UniProtKB-KW"/>
</dbReference>
<evidence type="ECO:0000259" key="4">
    <source>
        <dbReference type="PROSITE" id="PS50160"/>
    </source>
</evidence>
<dbReference type="PANTHER" id="PTHR45674">
    <property type="entry name" value="DNA LIGASE 1/3 FAMILY MEMBER"/>
    <property type="match status" value="1"/>
</dbReference>
<dbReference type="Pfam" id="PF01068">
    <property type="entry name" value="DNA_ligase_A_M"/>
    <property type="match status" value="1"/>
</dbReference>
<evidence type="ECO:0000256" key="2">
    <source>
        <dbReference type="ARBA" id="ARBA00022598"/>
    </source>
</evidence>
<name>A0ABX0J6B2_9BACL</name>
<reference evidence="5" key="1">
    <citation type="submission" date="2020-03" db="EMBL/GenBank/DDBJ databases">
        <title>Draft sequencing of Paenibacilllus sp. S3N08.</title>
        <authorList>
            <person name="Kim D.-U."/>
        </authorList>
    </citation>
    <scope>NUCLEOTIDE SEQUENCE</scope>
    <source>
        <strain evidence="5">S3N08</strain>
    </source>
</reference>